<dbReference type="AlphaFoldDB" id="Q7EYE8"/>
<gene>
    <name evidence="2" type="primary">P0577B11.112</name>
    <name evidence="1" type="synonym">P0672D01.128</name>
</gene>
<reference evidence="3" key="4">
    <citation type="journal article" date="2008" name="Nucleic Acids Res.">
        <title>The rice annotation project database (RAP-DB): 2008 update.</title>
        <authorList>
            <consortium name="The rice annotation project (RAP)"/>
        </authorList>
    </citation>
    <scope>GENOME REANNOTATION</scope>
    <source>
        <strain evidence="3">cv. Nipponbare</strain>
    </source>
</reference>
<evidence type="ECO:0000313" key="2">
    <source>
        <dbReference type="EMBL" id="BAC99782.1"/>
    </source>
</evidence>
<evidence type="ECO:0000313" key="3">
    <source>
        <dbReference type="Proteomes" id="UP000000763"/>
    </source>
</evidence>
<organism evidence="2 3">
    <name type="scientific">Oryza sativa subsp. japonica</name>
    <name type="common">Rice</name>
    <dbReference type="NCBI Taxonomy" id="39947"/>
    <lineage>
        <taxon>Eukaryota</taxon>
        <taxon>Viridiplantae</taxon>
        <taxon>Streptophyta</taxon>
        <taxon>Embryophyta</taxon>
        <taxon>Tracheophyta</taxon>
        <taxon>Spermatophyta</taxon>
        <taxon>Magnoliopsida</taxon>
        <taxon>Liliopsida</taxon>
        <taxon>Poales</taxon>
        <taxon>Poaceae</taxon>
        <taxon>BOP clade</taxon>
        <taxon>Oryzoideae</taxon>
        <taxon>Oryzeae</taxon>
        <taxon>Oryzinae</taxon>
        <taxon>Oryza</taxon>
        <taxon>Oryza sativa</taxon>
    </lineage>
</organism>
<dbReference type="EMBL" id="AP004635">
    <property type="protein sequence ID" value="BAC99568.1"/>
    <property type="molecule type" value="Genomic_DNA"/>
</dbReference>
<accession>Q7EYE8</accession>
<protein>
    <submittedName>
        <fullName evidence="2">Uncharacterized protein</fullName>
    </submittedName>
</protein>
<reference evidence="1" key="1">
    <citation type="submission" date="2002-01" db="EMBL/GenBank/DDBJ databases">
        <title>Oryza sativa nipponbare(GA3) genomic DNA, chromosome 8, PAC clone:P0672D01.</title>
        <authorList>
            <person name="Sasaki T."/>
            <person name="Matsumoto T."/>
            <person name="Yamamoto K."/>
        </authorList>
    </citation>
    <scope>NUCLEOTIDE SEQUENCE</scope>
</reference>
<dbReference type="EMBL" id="AP005504">
    <property type="protein sequence ID" value="BAC99782.1"/>
    <property type="molecule type" value="Genomic_DNA"/>
</dbReference>
<reference evidence="2" key="2">
    <citation type="submission" date="2002-07" db="EMBL/GenBank/DDBJ databases">
        <title>Oryza sativa nipponbare(GA3) genomic DNA, chromosome 8, PAC clone:P0577B11.</title>
        <authorList>
            <person name="Sasaki T."/>
            <person name="Matsumoto T."/>
            <person name="Katayose Y."/>
        </authorList>
    </citation>
    <scope>NUCLEOTIDE SEQUENCE</scope>
</reference>
<reference evidence="3" key="3">
    <citation type="journal article" date="2005" name="Nature">
        <title>The map-based sequence of the rice genome.</title>
        <authorList>
            <consortium name="International rice genome sequencing project (IRGSP)"/>
            <person name="Matsumoto T."/>
            <person name="Wu J."/>
            <person name="Kanamori H."/>
            <person name="Katayose Y."/>
            <person name="Fujisawa M."/>
            <person name="Namiki N."/>
            <person name="Mizuno H."/>
            <person name="Yamamoto K."/>
            <person name="Antonio B.A."/>
            <person name="Baba T."/>
            <person name="Sakata K."/>
            <person name="Nagamura Y."/>
            <person name="Aoki H."/>
            <person name="Arikawa K."/>
            <person name="Arita K."/>
            <person name="Bito T."/>
            <person name="Chiden Y."/>
            <person name="Fujitsuka N."/>
            <person name="Fukunaka R."/>
            <person name="Hamada M."/>
            <person name="Harada C."/>
            <person name="Hayashi A."/>
            <person name="Hijishita S."/>
            <person name="Honda M."/>
            <person name="Hosokawa S."/>
            <person name="Ichikawa Y."/>
            <person name="Idonuma A."/>
            <person name="Iijima M."/>
            <person name="Ikeda M."/>
            <person name="Ikeno M."/>
            <person name="Ito K."/>
            <person name="Ito S."/>
            <person name="Ito T."/>
            <person name="Ito Y."/>
            <person name="Ito Y."/>
            <person name="Iwabuchi A."/>
            <person name="Kamiya K."/>
            <person name="Karasawa W."/>
            <person name="Kurita K."/>
            <person name="Katagiri S."/>
            <person name="Kikuta A."/>
            <person name="Kobayashi H."/>
            <person name="Kobayashi N."/>
            <person name="Machita K."/>
            <person name="Maehara T."/>
            <person name="Masukawa M."/>
            <person name="Mizubayashi T."/>
            <person name="Mukai Y."/>
            <person name="Nagasaki H."/>
            <person name="Nagata Y."/>
            <person name="Naito S."/>
            <person name="Nakashima M."/>
            <person name="Nakama Y."/>
            <person name="Nakamichi Y."/>
            <person name="Nakamura M."/>
            <person name="Meguro A."/>
            <person name="Negishi M."/>
            <person name="Ohta I."/>
            <person name="Ohta T."/>
            <person name="Okamoto M."/>
            <person name="Ono N."/>
            <person name="Saji S."/>
            <person name="Sakaguchi M."/>
            <person name="Sakai K."/>
            <person name="Shibata M."/>
            <person name="Shimokawa T."/>
            <person name="Song J."/>
            <person name="Takazaki Y."/>
            <person name="Terasawa K."/>
            <person name="Tsugane M."/>
            <person name="Tsuji K."/>
            <person name="Ueda S."/>
            <person name="Waki K."/>
            <person name="Yamagata H."/>
            <person name="Yamamoto M."/>
            <person name="Yamamoto S."/>
            <person name="Yamane H."/>
            <person name="Yoshiki S."/>
            <person name="Yoshihara R."/>
            <person name="Yukawa K."/>
            <person name="Zhong H."/>
            <person name="Yano M."/>
            <person name="Yuan Q."/>
            <person name="Ouyang S."/>
            <person name="Liu J."/>
            <person name="Jones K.M."/>
            <person name="Gansberger K."/>
            <person name="Moffat K."/>
            <person name="Hill J."/>
            <person name="Bera J."/>
            <person name="Fadrosh D."/>
            <person name="Jin S."/>
            <person name="Johri S."/>
            <person name="Kim M."/>
            <person name="Overton L."/>
            <person name="Reardon M."/>
            <person name="Tsitrin T."/>
            <person name="Vuong H."/>
            <person name="Weaver B."/>
            <person name="Ciecko A."/>
            <person name="Tallon L."/>
            <person name="Jackson J."/>
            <person name="Pai G."/>
            <person name="Aken S.V."/>
            <person name="Utterback T."/>
            <person name="Reidmuller S."/>
            <person name="Feldblyum T."/>
            <person name="Hsiao J."/>
            <person name="Zismann V."/>
            <person name="Iobst S."/>
            <person name="de Vazeille A.R."/>
            <person name="Buell C.R."/>
            <person name="Ying K."/>
            <person name="Li Y."/>
            <person name="Lu T."/>
            <person name="Huang Y."/>
            <person name="Zhao Q."/>
            <person name="Feng Q."/>
            <person name="Zhang L."/>
            <person name="Zhu J."/>
            <person name="Weng Q."/>
            <person name="Mu J."/>
            <person name="Lu Y."/>
            <person name="Fan D."/>
            <person name="Liu Y."/>
            <person name="Guan J."/>
            <person name="Zhang Y."/>
            <person name="Yu S."/>
            <person name="Liu X."/>
            <person name="Zhang Y."/>
            <person name="Hong G."/>
            <person name="Han B."/>
            <person name="Choisne N."/>
            <person name="Demange N."/>
            <person name="Orjeda G."/>
            <person name="Samain S."/>
            <person name="Cattolico L."/>
            <person name="Pelletier E."/>
            <person name="Couloux A."/>
            <person name="Segurens B."/>
            <person name="Wincker P."/>
            <person name="D'Hont A."/>
            <person name="Scarpelli C."/>
            <person name="Weissenbach J."/>
            <person name="Salanoubat M."/>
            <person name="Quetier F."/>
            <person name="Yu Y."/>
            <person name="Kim H.R."/>
            <person name="Rambo T."/>
            <person name="Currie J."/>
            <person name="Collura K."/>
            <person name="Luo M."/>
            <person name="Yang T."/>
            <person name="Ammiraju J.S.S."/>
            <person name="Engler F."/>
            <person name="Soderlund C."/>
            <person name="Wing R.A."/>
            <person name="Palmer L.E."/>
            <person name="de la Bastide M."/>
            <person name="Spiegel L."/>
            <person name="Nascimento L."/>
            <person name="Zutavern T."/>
            <person name="O'Shaughnessy A."/>
            <person name="Dike S."/>
            <person name="Dedhia N."/>
            <person name="Preston R."/>
            <person name="Balija V."/>
            <person name="McCombie W.R."/>
            <person name="Chow T."/>
            <person name="Chen H."/>
            <person name="Chung M."/>
            <person name="Chen C."/>
            <person name="Shaw J."/>
            <person name="Wu H."/>
            <person name="Hsiao K."/>
            <person name="Chao Y."/>
            <person name="Chu M."/>
            <person name="Cheng C."/>
            <person name="Hour A."/>
            <person name="Lee P."/>
            <person name="Lin S."/>
            <person name="Lin Y."/>
            <person name="Liou J."/>
            <person name="Liu S."/>
            <person name="Hsing Y."/>
            <person name="Raghuvanshi S."/>
            <person name="Mohanty A."/>
            <person name="Bharti A.K."/>
            <person name="Gaur A."/>
            <person name="Gupta V."/>
            <person name="Kumar D."/>
            <person name="Ravi V."/>
            <person name="Vij S."/>
            <person name="Kapur A."/>
            <person name="Khurana P."/>
            <person name="Khurana P."/>
            <person name="Khurana J.P."/>
            <person name="Tyagi A.K."/>
            <person name="Gaikwad K."/>
            <person name="Singh A."/>
            <person name="Dalal V."/>
            <person name="Srivastava S."/>
            <person name="Dixit A."/>
            <person name="Pal A.K."/>
            <person name="Ghazi I.A."/>
            <person name="Yadav M."/>
            <person name="Pandit A."/>
            <person name="Bhargava A."/>
            <person name="Sureshbabu K."/>
            <person name="Batra K."/>
            <person name="Sharma T.R."/>
            <person name="Mohapatra T."/>
            <person name="Singh N.K."/>
            <person name="Messing J."/>
            <person name="Nelson A.B."/>
            <person name="Fuks G."/>
            <person name="Kavchok S."/>
            <person name="Keizer G."/>
            <person name="Linton E."/>
            <person name="Llaca V."/>
            <person name="Song R."/>
            <person name="Tanyolac B."/>
            <person name="Young S."/>
            <person name="Ho-Il K."/>
            <person name="Hahn J.H."/>
            <person name="Sangsakoo G."/>
            <person name="Vanavichit A."/>
            <person name="de Mattos Luiz.A.T."/>
            <person name="Zimmer P.D."/>
            <person name="Malone G."/>
            <person name="Dellagostin O."/>
            <person name="de Oliveira A.C."/>
            <person name="Bevan M."/>
            <person name="Bancroft I."/>
            <person name="Minx P."/>
            <person name="Cordum H."/>
            <person name="Wilson R."/>
            <person name="Cheng Z."/>
            <person name="Jin W."/>
            <person name="Jiang J."/>
            <person name="Leong S.A."/>
            <person name="Iwama H."/>
            <person name="Gojobori T."/>
            <person name="Itoh T."/>
            <person name="Niimura Y."/>
            <person name="Fujii Y."/>
            <person name="Habara T."/>
            <person name="Sakai H."/>
            <person name="Sato Y."/>
            <person name="Wilson G."/>
            <person name="Kumar K."/>
            <person name="McCouch S."/>
            <person name="Juretic N."/>
            <person name="Hoen D."/>
            <person name="Wright S."/>
            <person name="Bruskiewich R."/>
            <person name="Bureau T."/>
            <person name="Miyao A."/>
            <person name="Hirochika H."/>
            <person name="Nishikawa T."/>
            <person name="Kadowaki K."/>
            <person name="Sugiura M."/>
            <person name="Burr B."/>
            <person name="Sasaki T."/>
        </authorList>
    </citation>
    <scope>NUCLEOTIDE SEQUENCE [LARGE SCALE GENOMIC DNA]</scope>
    <source>
        <strain evidence="3">cv. Nipponbare</strain>
    </source>
</reference>
<evidence type="ECO:0000313" key="1">
    <source>
        <dbReference type="EMBL" id="BAC99568.1"/>
    </source>
</evidence>
<dbReference type="Proteomes" id="UP000000763">
    <property type="component" value="Chromosome 8"/>
</dbReference>
<proteinExistence type="predicted"/>
<sequence>MCEVDLEEENAVDLDDDIVLGDGELVGDGDGLDLERVDVGDAVDDGDEHVHPAAERLVVLADQRSTTIAFFSGTVVVTPKFTGGVLGASHMRVEAAAVAELREWEKTRSWIAGPAEDRRRRKGIAMVATTAREDEGVSGRRNCRLVAFWKACARVRCAKRGATRVAAYCGVGWASTRAAPRDSKAHRRGVSFWLCDWKRLEM</sequence>
<name>Q7EYE8_ORYSJ</name>